<dbReference type="Proteomes" id="UP000247498">
    <property type="component" value="Unassembled WGS sequence"/>
</dbReference>
<dbReference type="InterPro" id="IPR006603">
    <property type="entry name" value="PQ-loop_rpt"/>
</dbReference>
<dbReference type="FunCoup" id="A0A2V0NZN1">
    <property type="interactions" value="2165"/>
</dbReference>
<dbReference type="OrthoDB" id="271506at2759"/>
<keyword evidence="3 8" id="KW-0812">Transmembrane</keyword>
<dbReference type="EMBL" id="BDRX01000021">
    <property type="protein sequence ID" value="GBF91043.1"/>
    <property type="molecule type" value="Genomic_DNA"/>
</dbReference>
<proteinExistence type="inferred from homology"/>
<evidence type="ECO:0000313" key="10">
    <source>
        <dbReference type="EMBL" id="GBF91043.1"/>
    </source>
</evidence>
<reference evidence="10 11" key="1">
    <citation type="journal article" date="2018" name="Sci. Rep.">
        <title>Raphidocelis subcapitata (=Pseudokirchneriella subcapitata) provides an insight into genome evolution and environmental adaptations in the Sphaeropleales.</title>
        <authorList>
            <person name="Suzuki S."/>
            <person name="Yamaguchi H."/>
            <person name="Nakajima N."/>
            <person name="Kawachi M."/>
        </authorList>
    </citation>
    <scope>NUCLEOTIDE SEQUENCE [LARGE SCALE GENOMIC DNA]</scope>
    <source>
        <strain evidence="10 11">NIES-35</strain>
    </source>
</reference>
<feature type="transmembrane region" description="Helical" evidence="9">
    <location>
        <begin position="118"/>
        <end position="137"/>
    </location>
</feature>
<sequence length="242" mass="25178">MDTTTLLKLSFAALKSGAMPPPKVLKPLISKMMGYGIIAGSTLVKVPQIANVVRARSAEGLSAASFELESWGLLVHAAYGWVNGLPFSSYGEAGILLAQNLLLLALLYRFSRAPAGRVAAVAALLMGALFAVASGRLNRASVGALYDVNNFVMLAARVPQIAKNFTSKSTGQLSIVTFGVNTAGCVARLFTTAQDGGGPAMMRSYALSLLMNATLVAQILIYGNKGAVKAPATKGGRTKKLA</sequence>
<evidence type="ECO:0000256" key="1">
    <source>
        <dbReference type="ARBA" id="ARBA00004141"/>
    </source>
</evidence>
<keyword evidence="11" id="KW-1185">Reference proteome</keyword>
<dbReference type="Gene3D" id="1.20.1280.290">
    <property type="match status" value="2"/>
</dbReference>
<dbReference type="InterPro" id="IPR016817">
    <property type="entry name" value="MannP-dilichol_defect-1"/>
</dbReference>
<accession>A0A2V0NZN1</accession>
<evidence type="ECO:0000256" key="7">
    <source>
        <dbReference type="ARBA" id="ARBA00038475"/>
    </source>
</evidence>
<evidence type="ECO:0000256" key="9">
    <source>
        <dbReference type="SAM" id="Phobius"/>
    </source>
</evidence>
<evidence type="ECO:0000256" key="6">
    <source>
        <dbReference type="ARBA" id="ARBA00023136"/>
    </source>
</evidence>
<evidence type="ECO:0000256" key="2">
    <source>
        <dbReference type="ARBA" id="ARBA00022448"/>
    </source>
</evidence>
<keyword evidence="2" id="KW-0813">Transport</keyword>
<evidence type="ECO:0000256" key="4">
    <source>
        <dbReference type="ARBA" id="ARBA00022737"/>
    </source>
</evidence>
<evidence type="ECO:0000256" key="5">
    <source>
        <dbReference type="ARBA" id="ARBA00022989"/>
    </source>
</evidence>
<evidence type="ECO:0000313" key="11">
    <source>
        <dbReference type="Proteomes" id="UP000247498"/>
    </source>
</evidence>
<dbReference type="PANTHER" id="PTHR12226:SF2">
    <property type="entry name" value="MANNOSE-P-DOLICHOL UTILIZATION DEFECT 1 PROTEIN"/>
    <property type="match status" value="1"/>
</dbReference>
<dbReference type="GO" id="GO:0016020">
    <property type="term" value="C:membrane"/>
    <property type="evidence" value="ECO:0007669"/>
    <property type="project" value="UniProtKB-SubCell"/>
</dbReference>
<comment type="subcellular location">
    <subcellularLocation>
        <location evidence="1 8">Membrane</location>
        <topology evidence="1 8">Multi-pass membrane protein</topology>
    </subcellularLocation>
</comment>
<name>A0A2V0NZN1_9CHLO</name>
<dbReference type="Pfam" id="PF04193">
    <property type="entry name" value="PQ-loop"/>
    <property type="match status" value="2"/>
</dbReference>
<evidence type="ECO:0000256" key="8">
    <source>
        <dbReference type="PIRNR" id="PIRNR023381"/>
    </source>
</evidence>
<comment type="similarity">
    <text evidence="7 8">Belongs to the MPDU1 (TC 2.A.43.3) family.</text>
</comment>
<evidence type="ECO:0000256" key="3">
    <source>
        <dbReference type="ARBA" id="ARBA00022692"/>
    </source>
</evidence>
<keyword evidence="5 8" id="KW-1133">Transmembrane helix</keyword>
<feature type="transmembrane region" description="Helical" evidence="9">
    <location>
        <begin position="205"/>
        <end position="224"/>
    </location>
</feature>
<dbReference type="PANTHER" id="PTHR12226">
    <property type="entry name" value="MANNOSE-P-DOLICHOL UTILIZATION DEFECT 1 LEC35 -RELATED"/>
    <property type="match status" value="1"/>
</dbReference>
<organism evidence="10 11">
    <name type="scientific">Raphidocelis subcapitata</name>
    <dbReference type="NCBI Taxonomy" id="307507"/>
    <lineage>
        <taxon>Eukaryota</taxon>
        <taxon>Viridiplantae</taxon>
        <taxon>Chlorophyta</taxon>
        <taxon>core chlorophytes</taxon>
        <taxon>Chlorophyceae</taxon>
        <taxon>CS clade</taxon>
        <taxon>Sphaeropleales</taxon>
        <taxon>Selenastraceae</taxon>
        <taxon>Raphidocelis</taxon>
    </lineage>
</organism>
<dbReference type="AlphaFoldDB" id="A0A2V0NZN1"/>
<protein>
    <recommendedName>
        <fullName evidence="8">Mannose-P-dolichol utilization defect 1 protein homolog</fullName>
    </recommendedName>
</protein>
<keyword evidence="6 8" id="KW-0472">Membrane</keyword>
<keyword evidence="4" id="KW-0677">Repeat</keyword>
<comment type="caution">
    <text evidence="10">The sequence shown here is derived from an EMBL/GenBank/DDBJ whole genome shotgun (WGS) entry which is preliminary data.</text>
</comment>
<dbReference type="PIRSF" id="PIRSF023381">
    <property type="entry name" value="MannP-dilichol_defect-1p"/>
    <property type="match status" value="1"/>
</dbReference>
<dbReference type="SMART" id="SM00679">
    <property type="entry name" value="CTNS"/>
    <property type="match status" value="2"/>
</dbReference>
<gene>
    <name evidence="10" type="ORF">Rsub_03899</name>
</gene>
<dbReference type="InParanoid" id="A0A2V0NZN1"/>